<name>A0A2T3JNI8_9GAMM</name>
<feature type="transmembrane region" description="Helical" evidence="1">
    <location>
        <begin position="12"/>
        <end position="36"/>
    </location>
</feature>
<feature type="transmembrane region" description="Helical" evidence="1">
    <location>
        <begin position="149"/>
        <end position="167"/>
    </location>
</feature>
<dbReference type="OrthoDB" id="581532at2"/>
<feature type="transmembrane region" description="Helical" evidence="1">
    <location>
        <begin position="179"/>
        <end position="198"/>
    </location>
</feature>
<feature type="transmembrane region" description="Helical" evidence="1">
    <location>
        <begin position="204"/>
        <end position="232"/>
    </location>
</feature>
<keyword evidence="1" id="KW-0812">Transmembrane</keyword>
<evidence type="ECO:0000313" key="3">
    <source>
        <dbReference type="Proteomes" id="UP000240987"/>
    </source>
</evidence>
<comment type="caution">
    <text evidence="2">The sequence shown here is derived from an EMBL/GenBank/DDBJ whole genome shotgun (WGS) entry which is preliminary data.</text>
</comment>
<evidence type="ECO:0008006" key="4">
    <source>
        <dbReference type="Google" id="ProtNLM"/>
    </source>
</evidence>
<proteinExistence type="predicted"/>
<organism evidence="2 3">
    <name type="scientific">Photobacterium frigidiphilum</name>
    <dbReference type="NCBI Taxonomy" id="264736"/>
    <lineage>
        <taxon>Bacteria</taxon>
        <taxon>Pseudomonadati</taxon>
        <taxon>Pseudomonadota</taxon>
        <taxon>Gammaproteobacteria</taxon>
        <taxon>Vibrionales</taxon>
        <taxon>Vibrionaceae</taxon>
        <taxon>Photobacterium</taxon>
    </lineage>
</organism>
<dbReference type="RefSeq" id="WP_107241585.1">
    <property type="nucleotide sequence ID" value="NZ_PYMJ01000003.1"/>
</dbReference>
<sequence>MRLHNLHFSSKLALSGFLITMLFGCLSAATLIGLVYSSNETGFNLPSIEKMSAKYSEAQLVGSMKTSMYEYVADDDDILIVEDWIKKGAMDDEQFQQEVMTIIKQDCQSCHSRTSTKSKAINSIPFSNYDDVSRFTQAGYSWQSMAKTAHIHLFGIALLLIATSLTFSCSTYNPYIKVTLISISWIALWLDIASWWLAKYSTVFVYMIVGAGTIEVASLVTMSGLALINIWWKVPDFCK</sequence>
<keyword evidence="3" id="KW-1185">Reference proteome</keyword>
<evidence type="ECO:0000313" key="2">
    <source>
        <dbReference type="EMBL" id="PSU50553.1"/>
    </source>
</evidence>
<keyword evidence="1" id="KW-0472">Membrane</keyword>
<reference evidence="2 3" key="1">
    <citation type="submission" date="2018-01" db="EMBL/GenBank/DDBJ databases">
        <title>Whole genome sequencing of Histamine producing bacteria.</title>
        <authorList>
            <person name="Butler K."/>
        </authorList>
    </citation>
    <scope>NUCLEOTIDE SEQUENCE [LARGE SCALE GENOMIC DNA]</scope>
    <source>
        <strain evidence="2 3">JCM 12947</strain>
    </source>
</reference>
<dbReference type="EMBL" id="PYMJ01000003">
    <property type="protein sequence ID" value="PSU50553.1"/>
    <property type="molecule type" value="Genomic_DNA"/>
</dbReference>
<keyword evidence="1" id="KW-1133">Transmembrane helix</keyword>
<evidence type="ECO:0000256" key="1">
    <source>
        <dbReference type="SAM" id="Phobius"/>
    </source>
</evidence>
<accession>A0A2T3JNI8</accession>
<protein>
    <recommendedName>
        <fullName evidence="4">Elongation factor-1 alpha</fullName>
    </recommendedName>
</protein>
<gene>
    <name evidence="2" type="ORF">C9J12_04320</name>
</gene>
<dbReference type="PROSITE" id="PS51257">
    <property type="entry name" value="PROKAR_LIPOPROTEIN"/>
    <property type="match status" value="1"/>
</dbReference>
<dbReference type="Proteomes" id="UP000240987">
    <property type="component" value="Unassembled WGS sequence"/>
</dbReference>
<dbReference type="AlphaFoldDB" id="A0A2T3JNI8"/>